<dbReference type="GO" id="GO:0004713">
    <property type="term" value="F:protein tyrosine kinase activity"/>
    <property type="evidence" value="ECO:0007669"/>
    <property type="project" value="TreeGrafter"/>
</dbReference>
<evidence type="ECO:0000256" key="6">
    <source>
        <dbReference type="SAM" id="Coils"/>
    </source>
</evidence>
<protein>
    <submittedName>
        <fullName evidence="10">Chain length determinant protein EpsF</fullName>
    </submittedName>
</protein>
<evidence type="ECO:0000313" key="11">
    <source>
        <dbReference type="Proteomes" id="UP000293433"/>
    </source>
</evidence>
<feature type="coiled-coil region" evidence="6">
    <location>
        <begin position="258"/>
        <end position="306"/>
    </location>
</feature>
<accession>A0A4Q7L9K7</accession>
<evidence type="ECO:0000259" key="8">
    <source>
        <dbReference type="Pfam" id="PF02706"/>
    </source>
</evidence>
<dbReference type="EMBL" id="SGWV01000014">
    <property type="protein sequence ID" value="RZS46767.1"/>
    <property type="molecule type" value="Genomic_DNA"/>
</dbReference>
<reference evidence="10 11" key="1">
    <citation type="submission" date="2019-02" db="EMBL/GenBank/DDBJ databases">
        <title>Genomic Encyclopedia of Type Strains, Phase IV (KMG-IV): sequencing the most valuable type-strain genomes for metagenomic binning, comparative biology and taxonomic classification.</title>
        <authorList>
            <person name="Goeker M."/>
        </authorList>
    </citation>
    <scope>NUCLEOTIDE SEQUENCE [LARGE SCALE GENOMIC DNA]</scope>
    <source>
        <strain evidence="10 11">DSM 10617</strain>
    </source>
</reference>
<dbReference type="PANTHER" id="PTHR32309">
    <property type="entry name" value="TYROSINE-PROTEIN KINASE"/>
    <property type="match status" value="1"/>
</dbReference>
<dbReference type="GO" id="GO:0005886">
    <property type="term" value="C:plasma membrane"/>
    <property type="evidence" value="ECO:0007669"/>
    <property type="project" value="UniProtKB-SubCell"/>
</dbReference>
<sequence length="476" mass="51602">MTFSQFLSILKARWVAALMVLVLTVGTTVGVSLVLPKNYTASAAVVLDVRSPDPIAGMVLGAMAMPAYMATQVDIIQSDRVAQRVVQGLRLTENAQTRAEWLEATGGQGNFEAWVAELLKKKLDVKPSRESNVVNVSYTSPDPRFAAALANAFVKAYMDVSIGLRVSPAKQYNEFFDARAKELREALEQSQAKLTAYQKTSGILATDERFDIETQRLNELSSQLVALQALSAESGSRTAQARGSQADQLQDVLGNPVVAGLRADLSRQEARLQELNARLGDAHPQVVELRANIAELSTRLQTESNRVSGSVGVTNTINKQRESEIRASLDAQRAKVLALKQQRDEASVLMKEVETAQRAYDQVVARASQTSLESQNTQTNISVLTPATEPADHSSPKLLLNTLLSVFLGTLLAVGFALVRELMDRRVRSPQDLVEALGLPVLGALPKPMRGGYAGKIGNTLMLPSNMMGRLPRPGA</sequence>
<evidence type="ECO:0000256" key="1">
    <source>
        <dbReference type="ARBA" id="ARBA00004651"/>
    </source>
</evidence>
<comment type="caution">
    <text evidence="10">The sequence shown here is derived from an EMBL/GenBank/DDBJ whole genome shotgun (WGS) entry which is preliminary data.</text>
</comment>
<feature type="domain" description="Tyrosine-protein kinase G-rich" evidence="9">
    <location>
        <begin position="349"/>
        <end position="421"/>
    </location>
</feature>
<dbReference type="Pfam" id="PF13807">
    <property type="entry name" value="GNVR"/>
    <property type="match status" value="1"/>
</dbReference>
<proteinExistence type="predicted"/>
<name>A0A4Q7L9K7_9BURK</name>
<keyword evidence="3 7" id="KW-0812">Transmembrane</keyword>
<keyword evidence="5 7" id="KW-0472">Membrane</keyword>
<dbReference type="AlphaFoldDB" id="A0A4Q7L9K7"/>
<evidence type="ECO:0000256" key="4">
    <source>
        <dbReference type="ARBA" id="ARBA00022989"/>
    </source>
</evidence>
<dbReference type="PANTHER" id="PTHR32309:SF13">
    <property type="entry name" value="FERRIC ENTEROBACTIN TRANSPORT PROTEIN FEPE"/>
    <property type="match status" value="1"/>
</dbReference>
<gene>
    <name evidence="10" type="ORF">EV685_4024</name>
</gene>
<keyword evidence="6" id="KW-0175">Coiled coil</keyword>
<dbReference type="InterPro" id="IPR017468">
    <property type="entry name" value="Chain_len_reg_EpsF"/>
</dbReference>
<feature type="transmembrane region" description="Helical" evidence="7">
    <location>
        <begin position="12"/>
        <end position="35"/>
    </location>
</feature>
<comment type="subcellular location">
    <subcellularLocation>
        <location evidence="1">Cell membrane</location>
        <topology evidence="1">Multi-pass membrane protein</topology>
    </subcellularLocation>
</comment>
<dbReference type="RefSeq" id="WP_130483832.1">
    <property type="nucleotide sequence ID" value="NZ_SGWV01000014.1"/>
</dbReference>
<keyword evidence="2" id="KW-1003">Cell membrane</keyword>
<dbReference type="InterPro" id="IPR003856">
    <property type="entry name" value="LPS_length_determ_N"/>
</dbReference>
<feature type="domain" description="Polysaccharide chain length determinant N-terminal" evidence="8">
    <location>
        <begin position="4"/>
        <end position="88"/>
    </location>
</feature>
<feature type="coiled-coil region" evidence="6">
    <location>
        <begin position="173"/>
        <end position="200"/>
    </location>
</feature>
<dbReference type="Proteomes" id="UP000293433">
    <property type="component" value="Unassembled WGS sequence"/>
</dbReference>
<organism evidence="10 11">
    <name type="scientific">Sphaerotilus mobilis</name>
    <dbReference type="NCBI Taxonomy" id="47994"/>
    <lineage>
        <taxon>Bacteria</taxon>
        <taxon>Pseudomonadati</taxon>
        <taxon>Pseudomonadota</taxon>
        <taxon>Betaproteobacteria</taxon>
        <taxon>Burkholderiales</taxon>
        <taxon>Sphaerotilaceae</taxon>
        <taxon>Sphaerotilus</taxon>
    </lineage>
</organism>
<dbReference type="NCBIfam" id="TIGR03017">
    <property type="entry name" value="EpsF"/>
    <property type="match status" value="1"/>
</dbReference>
<dbReference type="InterPro" id="IPR032807">
    <property type="entry name" value="GNVR"/>
</dbReference>
<evidence type="ECO:0000259" key="9">
    <source>
        <dbReference type="Pfam" id="PF13807"/>
    </source>
</evidence>
<evidence type="ECO:0000256" key="5">
    <source>
        <dbReference type="ARBA" id="ARBA00023136"/>
    </source>
</evidence>
<dbReference type="InterPro" id="IPR050445">
    <property type="entry name" value="Bact_polysacc_biosynth/exp"/>
</dbReference>
<feature type="transmembrane region" description="Helical" evidence="7">
    <location>
        <begin position="398"/>
        <end position="419"/>
    </location>
</feature>
<evidence type="ECO:0000313" key="10">
    <source>
        <dbReference type="EMBL" id="RZS46767.1"/>
    </source>
</evidence>
<evidence type="ECO:0000256" key="3">
    <source>
        <dbReference type="ARBA" id="ARBA00022692"/>
    </source>
</evidence>
<keyword evidence="4 7" id="KW-1133">Transmembrane helix</keyword>
<dbReference type="Pfam" id="PF02706">
    <property type="entry name" value="Wzz"/>
    <property type="match status" value="1"/>
</dbReference>
<evidence type="ECO:0000256" key="2">
    <source>
        <dbReference type="ARBA" id="ARBA00022475"/>
    </source>
</evidence>
<dbReference type="OrthoDB" id="8559110at2"/>
<keyword evidence="11" id="KW-1185">Reference proteome</keyword>
<evidence type="ECO:0000256" key="7">
    <source>
        <dbReference type="SAM" id="Phobius"/>
    </source>
</evidence>